<reference evidence="4" key="1">
    <citation type="submission" date="2017-09" db="EMBL/GenBank/DDBJ databases">
        <title>Depth-based differentiation of microbial function through sediment-hosted aquifers and enrichment of novel symbionts in the deep terrestrial subsurface.</title>
        <authorList>
            <person name="Probst A.J."/>
            <person name="Ladd B."/>
            <person name="Jarett J.K."/>
            <person name="Geller-Mcgrath D.E."/>
            <person name="Sieber C.M.K."/>
            <person name="Emerson J.B."/>
            <person name="Anantharaman K."/>
            <person name="Thomas B.C."/>
            <person name="Malmstrom R."/>
            <person name="Stieglmeier M."/>
            <person name="Klingl A."/>
            <person name="Woyke T."/>
            <person name="Ryan C.M."/>
            <person name="Banfield J.F."/>
        </authorList>
    </citation>
    <scope>NUCLEOTIDE SEQUENCE [LARGE SCALE GENOMIC DNA]</scope>
</reference>
<dbReference type="GO" id="GO:0003677">
    <property type="term" value="F:DNA binding"/>
    <property type="evidence" value="ECO:0007669"/>
    <property type="project" value="InterPro"/>
</dbReference>
<dbReference type="Pfam" id="PF01396">
    <property type="entry name" value="Zn_ribbon_Top1"/>
    <property type="match status" value="1"/>
</dbReference>
<feature type="non-terminal residue" evidence="3">
    <location>
        <position position="1"/>
    </location>
</feature>
<dbReference type="AlphaFoldDB" id="A0A2M7QIR1"/>
<dbReference type="Gene3D" id="3.30.65.10">
    <property type="entry name" value="Bacterial Topoisomerase I, domain 1"/>
    <property type="match status" value="1"/>
</dbReference>
<dbReference type="Proteomes" id="UP000229401">
    <property type="component" value="Unassembled WGS sequence"/>
</dbReference>
<name>A0A2M7QIR1_9BACT</name>
<feature type="compositionally biased region" description="Basic and acidic residues" evidence="1">
    <location>
        <begin position="58"/>
        <end position="67"/>
    </location>
</feature>
<accession>A0A2M7QIR1</accession>
<organism evidence="3 4">
    <name type="scientific">Candidatus Roizmanbacteria bacterium CG_4_10_14_0_8_um_filter_33_9</name>
    <dbReference type="NCBI Taxonomy" id="1974826"/>
    <lineage>
        <taxon>Bacteria</taxon>
        <taxon>Candidatus Roizmaniibacteriota</taxon>
    </lineage>
</organism>
<evidence type="ECO:0000256" key="1">
    <source>
        <dbReference type="SAM" id="MobiDB-lite"/>
    </source>
</evidence>
<feature type="domain" description="DNA topoisomerase type IA zn finger" evidence="2">
    <location>
        <begin position="1"/>
        <end position="33"/>
    </location>
</feature>
<dbReference type="EMBL" id="PFLI01000071">
    <property type="protein sequence ID" value="PIY72193.1"/>
    <property type="molecule type" value="Genomic_DNA"/>
</dbReference>
<protein>
    <recommendedName>
        <fullName evidence="2">DNA topoisomerase type IA zn finger domain-containing protein</fullName>
    </recommendedName>
</protein>
<gene>
    <name evidence="3" type="ORF">COY87_02220</name>
</gene>
<dbReference type="GO" id="GO:0003916">
    <property type="term" value="F:DNA topoisomerase activity"/>
    <property type="evidence" value="ECO:0007669"/>
    <property type="project" value="InterPro"/>
</dbReference>
<comment type="caution">
    <text evidence="3">The sequence shown here is derived from an EMBL/GenBank/DDBJ whole genome shotgun (WGS) entry which is preliminary data.</text>
</comment>
<sequence length="67" mass="7579">PQCKGNIVIKYSKSKKRFYGCSNYPKCNFCSWTIKDLISNSEEKSKEMKVSSSLPTLSKDRKAGNPV</sequence>
<dbReference type="GO" id="GO:0006265">
    <property type="term" value="P:DNA topological change"/>
    <property type="evidence" value="ECO:0007669"/>
    <property type="project" value="InterPro"/>
</dbReference>
<evidence type="ECO:0000313" key="4">
    <source>
        <dbReference type="Proteomes" id="UP000229401"/>
    </source>
</evidence>
<evidence type="ECO:0000259" key="2">
    <source>
        <dbReference type="Pfam" id="PF01396"/>
    </source>
</evidence>
<feature type="region of interest" description="Disordered" evidence="1">
    <location>
        <begin position="42"/>
        <end position="67"/>
    </location>
</feature>
<proteinExistence type="predicted"/>
<dbReference type="GO" id="GO:0005694">
    <property type="term" value="C:chromosome"/>
    <property type="evidence" value="ECO:0007669"/>
    <property type="project" value="InterPro"/>
</dbReference>
<dbReference type="InterPro" id="IPR013498">
    <property type="entry name" value="Topo_IA_Znf"/>
</dbReference>
<evidence type="ECO:0000313" key="3">
    <source>
        <dbReference type="EMBL" id="PIY72193.1"/>
    </source>
</evidence>